<dbReference type="Gene3D" id="3.90.550.10">
    <property type="entry name" value="Spore Coat Polysaccharide Biosynthesis Protein SpsA, Chain A"/>
    <property type="match status" value="1"/>
</dbReference>
<dbReference type="Pfam" id="PF00483">
    <property type="entry name" value="NTP_transferase"/>
    <property type="match status" value="1"/>
</dbReference>
<dbReference type="PANTHER" id="PTHR42883:SF2">
    <property type="entry name" value="THYMIDYLYLTRANSFERASE"/>
    <property type="match status" value="1"/>
</dbReference>
<evidence type="ECO:0000259" key="1">
    <source>
        <dbReference type="Pfam" id="PF00483"/>
    </source>
</evidence>
<dbReference type="SUPFAM" id="SSF53448">
    <property type="entry name" value="Nucleotide-diphospho-sugar transferases"/>
    <property type="match status" value="1"/>
</dbReference>
<dbReference type="AlphaFoldDB" id="A0A1N6WNM3"/>
<organism evidence="2 3">
    <name type="scientific">Haladaptatus litoreus</name>
    <dbReference type="NCBI Taxonomy" id="553468"/>
    <lineage>
        <taxon>Archaea</taxon>
        <taxon>Methanobacteriati</taxon>
        <taxon>Methanobacteriota</taxon>
        <taxon>Stenosarchaea group</taxon>
        <taxon>Halobacteria</taxon>
        <taxon>Halobacteriales</taxon>
        <taxon>Haladaptataceae</taxon>
        <taxon>Haladaptatus</taxon>
    </lineage>
</organism>
<dbReference type="GO" id="GO:0016740">
    <property type="term" value="F:transferase activity"/>
    <property type="evidence" value="ECO:0007669"/>
    <property type="project" value="UniProtKB-KW"/>
</dbReference>
<accession>A0A1N6WNM3</accession>
<dbReference type="EMBL" id="FTNO01000001">
    <property type="protein sequence ID" value="SIQ91626.1"/>
    <property type="molecule type" value="Genomic_DNA"/>
</dbReference>
<reference evidence="3" key="1">
    <citation type="submission" date="2017-01" db="EMBL/GenBank/DDBJ databases">
        <authorList>
            <person name="Varghese N."/>
            <person name="Submissions S."/>
        </authorList>
    </citation>
    <scope>NUCLEOTIDE SEQUENCE [LARGE SCALE GENOMIC DNA]</scope>
    <source>
        <strain evidence="3">CGMCC 1.7737</strain>
    </source>
</reference>
<sequence length="338" mass="37708">MKKDLGGGSDGQRMKAVVLAGGYATRLWPITKHRPKMFLPIGETTVIDRIFADLEADDRIDTVYVSTNERFADEFRTHLQESEFEKPTLSVEDTAEEDEKFGVVGALAQLVEREEVDDDMLVIAGDNLISFDVGEFVDFFEEKESPILAAYDVGSKERAKSYGLVELDNDRVVDFQEKPDDPNSTLVSIACYAFTQDNLPLLQEYLQDGNNPDEPGWFLQWLQVQEPVYAFSFEEAWFDIGTPESYLDAVSWYLDGDSYVADSATLDNAQVGQNVHVMDGATLKNASVDNAIIFSNATVRDCDVRDSIIDEKTHIENMDLAGALIGAHTQITNGARDE</sequence>
<dbReference type="InterPro" id="IPR005835">
    <property type="entry name" value="NTP_transferase_dom"/>
</dbReference>
<evidence type="ECO:0000313" key="2">
    <source>
        <dbReference type="EMBL" id="SIQ91626.1"/>
    </source>
</evidence>
<dbReference type="InterPro" id="IPR029044">
    <property type="entry name" value="Nucleotide-diphossugar_trans"/>
</dbReference>
<name>A0A1N6WNM3_9EURY</name>
<dbReference type="Proteomes" id="UP000186914">
    <property type="component" value="Unassembled WGS sequence"/>
</dbReference>
<keyword evidence="2" id="KW-0808">Transferase</keyword>
<gene>
    <name evidence="2" type="ORF">SAMN05421858_0804</name>
</gene>
<protein>
    <submittedName>
        <fullName evidence="2">Glucose-1-phosphate thymidylyltransferase</fullName>
    </submittedName>
</protein>
<keyword evidence="3" id="KW-1185">Reference proteome</keyword>
<evidence type="ECO:0000313" key="3">
    <source>
        <dbReference type="Proteomes" id="UP000186914"/>
    </source>
</evidence>
<proteinExistence type="predicted"/>
<dbReference type="CDD" id="cd04181">
    <property type="entry name" value="NTP_transferase"/>
    <property type="match status" value="1"/>
</dbReference>
<dbReference type="Gene3D" id="2.160.10.10">
    <property type="entry name" value="Hexapeptide repeat proteins"/>
    <property type="match status" value="1"/>
</dbReference>
<dbReference type="PANTHER" id="PTHR42883">
    <property type="entry name" value="GLUCOSE-1-PHOSPHATE THYMIDYLTRANSFERASE"/>
    <property type="match status" value="1"/>
</dbReference>
<feature type="domain" description="Nucleotidyl transferase" evidence="1">
    <location>
        <begin position="15"/>
        <end position="253"/>
    </location>
</feature>